<sequence>MNVRISKFINIIGVILVVITGILHWFYYDEIKILFSGLPGLIIIIILMAMVLYKPKNRNSSEESEE</sequence>
<keyword evidence="3" id="KW-1185">Reference proteome</keyword>
<evidence type="ECO:0000313" key="3">
    <source>
        <dbReference type="Proteomes" id="UP000198565"/>
    </source>
</evidence>
<keyword evidence="1" id="KW-0812">Transmembrane</keyword>
<feature type="transmembrane region" description="Helical" evidence="1">
    <location>
        <begin position="33"/>
        <end position="53"/>
    </location>
</feature>
<organism evidence="2 3">
    <name type="scientific">Gracilibacillus orientalis</name>
    <dbReference type="NCBI Taxonomy" id="334253"/>
    <lineage>
        <taxon>Bacteria</taxon>
        <taxon>Bacillati</taxon>
        <taxon>Bacillota</taxon>
        <taxon>Bacilli</taxon>
        <taxon>Bacillales</taxon>
        <taxon>Bacillaceae</taxon>
        <taxon>Gracilibacillus</taxon>
    </lineage>
</organism>
<keyword evidence="1" id="KW-1133">Transmembrane helix</keyword>
<protein>
    <submittedName>
        <fullName evidence="2">Uncharacterized protein</fullName>
    </submittedName>
</protein>
<name>A0A1I4J1W2_9BACI</name>
<keyword evidence="1" id="KW-0472">Membrane</keyword>
<dbReference type="Proteomes" id="UP000198565">
    <property type="component" value="Unassembled WGS sequence"/>
</dbReference>
<gene>
    <name evidence="2" type="ORF">SAMN04487943_102421</name>
</gene>
<feature type="transmembrane region" description="Helical" evidence="1">
    <location>
        <begin position="7"/>
        <end position="27"/>
    </location>
</feature>
<proteinExistence type="predicted"/>
<evidence type="ECO:0000256" key="1">
    <source>
        <dbReference type="SAM" id="Phobius"/>
    </source>
</evidence>
<accession>A0A1I4J1W2</accession>
<reference evidence="3" key="1">
    <citation type="submission" date="2016-10" db="EMBL/GenBank/DDBJ databases">
        <authorList>
            <person name="Varghese N."/>
            <person name="Submissions S."/>
        </authorList>
    </citation>
    <scope>NUCLEOTIDE SEQUENCE [LARGE SCALE GENOMIC DNA]</scope>
    <source>
        <strain evidence="3">CGMCC 1.4250</strain>
    </source>
</reference>
<dbReference type="AlphaFoldDB" id="A0A1I4J1W2"/>
<dbReference type="EMBL" id="FOTR01000002">
    <property type="protein sequence ID" value="SFL60585.1"/>
    <property type="molecule type" value="Genomic_DNA"/>
</dbReference>
<evidence type="ECO:0000313" key="2">
    <source>
        <dbReference type="EMBL" id="SFL60585.1"/>
    </source>
</evidence>
<dbReference type="RefSeq" id="WP_091482244.1">
    <property type="nucleotide sequence ID" value="NZ_FOTR01000002.1"/>
</dbReference>